<dbReference type="EMBL" id="JAQQXP010000003">
    <property type="protein sequence ID" value="MDC8832415.1"/>
    <property type="molecule type" value="Genomic_DNA"/>
</dbReference>
<accession>A0ABT5L5T4</accession>
<organism evidence="8 9">
    <name type="scientific">Alteromonas gilva</name>
    <dbReference type="NCBI Taxonomy" id="2987522"/>
    <lineage>
        <taxon>Bacteria</taxon>
        <taxon>Pseudomonadati</taxon>
        <taxon>Pseudomonadota</taxon>
        <taxon>Gammaproteobacteria</taxon>
        <taxon>Alteromonadales</taxon>
        <taxon>Alteromonadaceae</taxon>
        <taxon>Alteromonas/Salinimonas group</taxon>
        <taxon>Alteromonas</taxon>
    </lineage>
</organism>
<evidence type="ECO:0000256" key="3">
    <source>
        <dbReference type="ARBA" id="ARBA00022519"/>
    </source>
</evidence>
<sequence length="295" mass="32529">MNLSAWQANWTDFKPQLIRFGKIFVARCKSDSITISAGHLAYVTLLSLVPFIMVFFTILSAFPAFASVRTKLEQFIFSNFVPTASDVVHEYMSDFVGNASEMGAVGILSLLVVAILLISNVDKTLNRIWRSRGERPIIYTFAIYWMVITLGPLLMGASVAMTSYLTGLAQFAEEYTPGLGTFLLKLVPSFAALAAFIILYMLVPNKRVPVKHALGGAVLATLLFELSKKGFAFYVTNFPSYQVIYGALAALPLLFLWIYLSWIVVLLGAEFTCSLSDTLNDDDDAESSKVPPPSK</sequence>
<dbReference type="HAMAP" id="MF_00672">
    <property type="entry name" value="UPF0761"/>
    <property type="match status" value="1"/>
</dbReference>
<dbReference type="PANTHER" id="PTHR30213:SF0">
    <property type="entry name" value="UPF0761 MEMBRANE PROTEIN YIHY"/>
    <property type="match status" value="1"/>
</dbReference>
<keyword evidence="5 7" id="KW-1133">Transmembrane helix</keyword>
<reference evidence="8 9" key="1">
    <citation type="submission" date="2022-10" db="EMBL/GenBank/DDBJ databases">
        <title>Alteromonas sp. chi3 Genome sequencing.</title>
        <authorList>
            <person name="Park S."/>
        </authorList>
    </citation>
    <scope>NUCLEOTIDE SEQUENCE [LARGE SCALE GENOMIC DNA]</scope>
    <source>
        <strain evidence="9">chi3</strain>
    </source>
</reference>
<keyword evidence="9" id="KW-1185">Reference proteome</keyword>
<feature type="transmembrane region" description="Helical" evidence="7">
    <location>
        <begin position="242"/>
        <end position="267"/>
    </location>
</feature>
<dbReference type="Pfam" id="PF03631">
    <property type="entry name" value="Virul_fac_BrkB"/>
    <property type="match status" value="1"/>
</dbReference>
<dbReference type="InterPro" id="IPR017039">
    <property type="entry name" value="Virul_fac_BrkB"/>
</dbReference>
<evidence type="ECO:0000313" key="8">
    <source>
        <dbReference type="EMBL" id="MDC8832415.1"/>
    </source>
</evidence>
<gene>
    <name evidence="8" type="ORF">OIK42_16790</name>
</gene>
<comment type="similarity">
    <text evidence="7">Belongs to the UPF0761 family.</text>
</comment>
<dbReference type="InterPro" id="IPR023679">
    <property type="entry name" value="UPF0761_bac"/>
</dbReference>
<evidence type="ECO:0000256" key="5">
    <source>
        <dbReference type="ARBA" id="ARBA00022989"/>
    </source>
</evidence>
<feature type="transmembrane region" description="Helical" evidence="7">
    <location>
        <begin position="214"/>
        <end position="236"/>
    </location>
</feature>
<name>A0ABT5L5T4_9ALTE</name>
<evidence type="ECO:0000313" key="9">
    <source>
        <dbReference type="Proteomes" id="UP001218788"/>
    </source>
</evidence>
<evidence type="ECO:0000256" key="2">
    <source>
        <dbReference type="ARBA" id="ARBA00022475"/>
    </source>
</evidence>
<feature type="transmembrane region" description="Helical" evidence="7">
    <location>
        <begin position="40"/>
        <end position="62"/>
    </location>
</feature>
<evidence type="ECO:0000256" key="1">
    <source>
        <dbReference type="ARBA" id="ARBA00004651"/>
    </source>
</evidence>
<protein>
    <recommendedName>
        <fullName evidence="7">UPF0761 membrane protein OIK42_16790</fullName>
    </recommendedName>
</protein>
<dbReference type="PIRSF" id="PIRSF035875">
    <property type="entry name" value="RNase_BN"/>
    <property type="match status" value="1"/>
</dbReference>
<dbReference type="NCBIfam" id="TIGR00765">
    <property type="entry name" value="yihY_not_rbn"/>
    <property type="match status" value="1"/>
</dbReference>
<dbReference type="Proteomes" id="UP001218788">
    <property type="component" value="Unassembled WGS sequence"/>
</dbReference>
<keyword evidence="6 7" id="KW-0472">Membrane</keyword>
<dbReference type="PANTHER" id="PTHR30213">
    <property type="entry name" value="INNER MEMBRANE PROTEIN YHJD"/>
    <property type="match status" value="1"/>
</dbReference>
<dbReference type="NCBIfam" id="NF002457">
    <property type="entry name" value="PRK01637.1"/>
    <property type="match status" value="1"/>
</dbReference>
<evidence type="ECO:0000256" key="6">
    <source>
        <dbReference type="ARBA" id="ARBA00023136"/>
    </source>
</evidence>
<dbReference type="RefSeq" id="WP_273642238.1">
    <property type="nucleotide sequence ID" value="NZ_JAQQXP010000003.1"/>
</dbReference>
<feature type="transmembrane region" description="Helical" evidence="7">
    <location>
        <begin position="182"/>
        <end position="202"/>
    </location>
</feature>
<evidence type="ECO:0000256" key="7">
    <source>
        <dbReference type="HAMAP-Rule" id="MF_00672"/>
    </source>
</evidence>
<keyword evidence="2 7" id="KW-1003">Cell membrane</keyword>
<evidence type="ECO:0000256" key="4">
    <source>
        <dbReference type="ARBA" id="ARBA00022692"/>
    </source>
</evidence>
<comment type="caution">
    <text evidence="8">The sequence shown here is derived from an EMBL/GenBank/DDBJ whole genome shotgun (WGS) entry which is preliminary data.</text>
</comment>
<feature type="transmembrane region" description="Helical" evidence="7">
    <location>
        <begin position="102"/>
        <end position="121"/>
    </location>
</feature>
<comment type="subcellular location">
    <subcellularLocation>
        <location evidence="1 7">Cell membrane</location>
        <topology evidence="1 7">Multi-pass membrane protein</topology>
    </subcellularLocation>
</comment>
<feature type="transmembrane region" description="Helical" evidence="7">
    <location>
        <begin position="142"/>
        <end position="162"/>
    </location>
</feature>
<keyword evidence="4 7" id="KW-0812">Transmembrane</keyword>
<proteinExistence type="inferred from homology"/>
<keyword evidence="3" id="KW-0997">Cell inner membrane</keyword>